<reference evidence="1" key="2">
    <citation type="submission" date="2025-09" db="UniProtKB">
        <authorList>
            <consortium name="EnsemblPlants"/>
        </authorList>
    </citation>
    <scope>IDENTIFICATION</scope>
</reference>
<organism evidence="1 2">
    <name type="scientific">Avena sativa</name>
    <name type="common">Oat</name>
    <dbReference type="NCBI Taxonomy" id="4498"/>
    <lineage>
        <taxon>Eukaryota</taxon>
        <taxon>Viridiplantae</taxon>
        <taxon>Streptophyta</taxon>
        <taxon>Embryophyta</taxon>
        <taxon>Tracheophyta</taxon>
        <taxon>Spermatophyta</taxon>
        <taxon>Magnoliopsida</taxon>
        <taxon>Liliopsida</taxon>
        <taxon>Poales</taxon>
        <taxon>Poaceae</taxon>
        <taxon>BOP clade</taxon>
        <taxon>Pooideae</taxon>
        <taxon>Poodae</taxon>
        <taxon>Poeae</taxon>
        <taxon>Poeae Chloroplast Group 1 (Aveneae type)</taxon>
        <taxon>Aveninae</taxon>
        <taxon>Avena</taxon>
    </lineage>
</organism>
<proteinExistence type="predicted"/>
<sequence length="883" mass="98359">MVISFSCSATTKLTWTLALLLILVTMIQVHGQSPPGFVSIDCGWINSNTYTDNALGIPYSSDGEFVDGGLNHEILPEFMDGVGNDQQKTLRSFPDGSRNCYTLPSTISKKYLLRAMFTYGNYDRLNKTGDMSLFLFGLHIGVNFWEAVNLTNQDPSTTVLKEVLTIAPSNSVSFCLINFGSGIPFISSLELRPLQDTMYPFVNSSLSVSYFQRIRFGNVTDLITRYPMDPYDRFWFRIVNNSYPWISLNTSSIVKSPPDNDAFSVPSGILQKASTLDTNYSFMTFAMAQGRNLGTNSLQLFLPIFHFAEINMSNPNRRFSIYINDVLVFSDFSPSLLQVESKYYSGQFKQNASASISLRKTDGSSLPPLINAFEVYSPVRMENLTTDSNDVNYMKQIKTHYNLARIGWNGDPCSPSEYSWEDLTCDYSKSNQNPRIVAINLSNSGLIGGIAISFINMASLVNLDLSHNNLTGAIPDYQLNSLKVLNLSNNQLNGPIPGYILQRSNAGLLDLRLEGNPLCSEVKGAYCSNKKNTLTAVIVPVVLVSIVVVICILWKFCWKGKSGDHEDYAMYEEETPLHIDIRRFTYAELKLITNEFQSIIGKGGFGIVYHGILKNGNEVAVKVLMETSIAESTDFLPEVQTLSKVHHKNLVTLEGYCQNKKCLALVYDFMPRGNLQQQLRGGHDYSLNWEQRLHIALDAAQGLEYLHESCTPSIVHRDVKTPNILLDENLVGIISDFGLSRAFNDAHTHISTVAAGTLGYLDPEYHATFQLTVKTDVYSFGIVLLEIITGQPPVCMDPQTVHLPNWVRQKIAKGSIHDIVDKRLLDQYDAIALQGVVDLAMNCVENAAIHRPTMTEVVARLKVLLPAVSSEKQSVSAPPQSTY</sequence>
<dbReference type="Proteomes" id="UP001732700">
    <property type="component" value="Chromosome 3C"/>
</dbReference>
<evidence type="ECO:0000313" key="1">
    <source>
        <dbReference type="EnsemblPlants" id="AVESA.00010b.r2.3CG0507210.1.CDS"/>
    </source>
</evidence>
<name>A0ACD5VU76_AVESA</name>
<keyword evidence="2" id="KW-1185">Reference proteome</keyword>
<evidence type="ECO:0000313" key="2">
    <source>
        <dbReference type="Proteomes" id="UP001732700"/>
    </source>
</evidence>
<dbReference type="EnsemblPlants" id="AVESA.00010b.r2.3CG0507210.1">
    <property type="protein sequence ID" value="AVESA.00010b.r2.3CG0507210.1.CDS"/>
    <property type="gene ID" value="AVESA.00010b.r2.3CG0507210"/>
</dbReference>
<reference evidence="1" key="1">
    <citation type="submission" date="2021-05" db="EMBL/GenBank/DDBJ databases">
        <authorList>
            <person name="Scholz U."/>
            <person name="Mascher M."/>
            <person name="Fiebig A."/>
        </authorList>
    </citation>
    <scope>NUCLEOTIDE SEQUENCE [LARGE SCALE GENOMIC DNA]</scope>
</reference>
<accession>A0ACD5VU76</accession>
<protein>
    <submittedName>
        <fullName evidence="1">Uncharacterized protein</fullName>
    </submittedName>
</protein>